<organism evidence="4 5">
    <name type="scientific">SAR86 cluster bacterium</name>
    <dbReference type="NCBI Taxonomy" id="2030880"/>
    <lineage>
        <taxon>Bacteria</taxon>
        <taxon>Pseudomonadati</taxon>
        <taxon>Pseudomonadota</taxon>
        <taxon>Gammaproteobacteria</taxon>
        <taxon>SAR86 cluster</taxon>
    </lineage>
</organism>
<dbReference type="Proteomes" id="UP000754644">
    <property type="component" value="Unassembled WGS sequence"/>
</dbReference>
<dbReference type="InterPro" id="IPR000873">
    <property type="entry name" value="AMP-dep_synth/lig_dom"/>
</dbReference>
<dbReference type="SUPFAM" id="SSF56801">
    <property type="entry name" value="Acetyl-CoA synthetase-like"/>
    <property type="match status" value="1"/>
</dbReference>
<comment type="similarity">
    <text evidence="1">Belongs to the ATP-dependent AMP-binding enzyme family.</text>
</comment>
<accession>A0A972VVY3</accession>
<sequence length="298" mass="33073">MIFASEDRIRSCTEKGWWGTETLDDLFLNNVAKFPDRTALVDPDNRLELIHGKPQRITYRALNRKVTEATDLFIKLGVVKDDIVVLQLPNIHEGVVMILACSRVGAIASPVLVDFAGHELEQILGHLAPKLFVTVNRFKNRSLLAEATQICQKHKIRTVCVEDLDQSLSESQLEVAETAIALHQVSNALNANDVNTICWTSGTEGFPKGVMRTHNQWMVTGKGLRDGASIRDGDVILNARPLVNMAALGGGFYSWLICGGTFVLHHPLNITLVLEQIKREKVTLTFMPPAFIISLLQD</sequence>
<evidence type="ECO:0000313" key="4">
    <source>
        <dbReference type="EMBL" id="NQV64299.1"/>
    </source>
</evidence>
<name>A0A972VVY3_9GAMM</name>
<feature type="domain" description="AMP-dependent synthetase/ligase" evidence="3">
    <location>
        <begin position="29"/>
        <end position="297"/>
    </location>
</feature>
<protein>
    <submittedName>
        <fullName evidence="4">Acyl--CoA ligase</fullName>
    </submittedName>
</protein>
<dbReference type="InterPro" id="IPR020845">
    <property type="entry name" value="AMP-binding_CS"/>
</dbReference>
<dbReference type="PANTHER" id="PTHR43201">
    <property type="entry name" value="ACYL-COA SYNTHETASE"/>
    <property type="match status" value="1"/>
</dbReference>
<keyword evidence="2 4" id="KW-0436">Ligase</keyword>
<feature type="non-terminal residue" evidence="4">
    <location>
        <position position="298"/>
    </location>
</feature>
<reference evidence="4" key="1">
    <citation type="submission" date="2020-05" db="EMBL/GenBank/DDBJ databases">
        <title>Sulfur intermediates as new biogeochemical hubs in an aquatic model microbial ecosystem.</title>
        <authorList>
            <person name="Vigneron A."/>
        </authorList>
    </citation>
    <scope>NUCLEOTIDE SEQUENCE</scope>
    <source>
        <strain evidence="4">Bin.250</strain>
    </source>
</reference>
<proteinExistence type="inferred from homology"/>
<evidence type="ECO:0000256" key="1">
    <source>
        <dbReference type="ARBA" id="ARBA00006432"/>
    </source>
</evidence>
<evidence type="ECO:0000256" key="2">
    <source>
        <dbReference type="ARBA" id="ARBA00022598"/>
    </source>
</evidence>
<evidence type="ECO:0000313" key="5">
    <source>
        <dbReference type="Proteomes" id="UP000754644"/>
    </source>
</evidence>
<dbReference type="Pfam" id="PF00501">
    <property type="entry name" value="AMP-binding"/>
    <property type="match status" value="1"/>
</dbReference>
<gene>
    <name evidence="4" type="ORF">HQ497_02940</name>
</gene>
<dbReference type="EMBL" id="JABMOJ010000108">
    <property type="protein sequence ID" value="NQV64299.1"/>
    <property type="molecule type" value="Genomic_DNA"/>
</dbReference>
<dbReference type="InterPro" id="IPR042099">
    <property type="entry name" value="ANL_N_sf"/>
</dbReference>
<dbReference type="AlphaFoldDB" id="A0A972VVY3"/>
<comment type="caution">
    <text evidence="4">The sequence shown here is derived from an EMBL/GenBank/DDBJ whole genome shotgun (WGS) entry which is preliminary data.</text>
</comment>
<dbReference type="Gene3D" id="3.40.50.12780">
    <property type="entry name" value="N-terminal domain of ligase-like"/>
    <property type="match status" value="1"/>
</dbReference>
<dbReference type="PROSITE" id="PS00455">
    <property type="entry name" value="AMP_BINDING"/>
    <property type="match status" value="1"/>
</dbReference>
<dbReference type="PANTHER" id="PTHR43201:SF5">
    <property type="entry name" value="MEDIUM-CHAIN ACYL-COA LIGASE ACSF2, MITOCHONDRIAL"/>
    <property type="match status" value="1"/>
</dbReference>
<dbReference type="GO" id="GO:0006631">
    <property type="term" value="P:fatty acid metabolic process"/>
    <property type="evidence" value="ECO:0007669"/>
    <property type="project" value="TreeGrafter"/>
</dbReference>
<dbReference type="GO" id="GO:0031956">
    <property type="term" value="F:medium-chain fatty acid-CoA ligase activity"/>
    <property type="evidence" value="ECO:0007669"/>
    <property type="project" value="TreeGrafter"/>
</dbReference>
<evidence type="ECO:0000259" key="3">
    <source>
        <dbReference type="Pfam" id="PF00501"/>
    </source>
</evidence>